<comment type="caution">
    <text evidence="1">The sequence shown here is derived from an EMBL/GenBank/DDBJ whole genome shotgun (WGS) entry which is preliminary data.</text>
</comment>
<reference evidence="1" key="1">
    <citation type="submission" date="2021-06" db="EMBL/GenBank/DDBJ databases">
        <authorList>
            <person name="Kallberg Y."/>
            <person name="Tangrot J."/>
            <person name="Rosling A."/>
        </authorList>
    </citation>
    <scope>NUCLEOTIDE SEQUENCE</scope>
    <source>
        <strain evidence="1">MA453B</strain>
    </source>
</reference>
<organism evidence="1 2">
    <name type="scientific">Dentiscutata erythropus</name>
    <dbReference type="NCBI Taxonomy" id="1348616"/>
    <lineage>
        <taxon>Eukaryota</taxon>
        <taxon>Fungi</taxon>
        <taxon>Fungi incertae sedis</taxon>
        <taxon>Mucoromycota</taxon>
        <taxon>Glomeromycotina</taxon>
        <taxon>Glomeromycetes</taxon>
        <taxon>Diversisporales</taxon>
        <taxon>Gigasporaceae</taxon>
        <taxon>Dentiscutata</taxon>
    </lineage>
</organism>
<accession>A0A9N9EGF2</accession>
<dbReference type="AlphaFoldDB" id="A0A9N9EGF2"/>
<dbReference type="Proteomes" id="UP000789405">
    <property type="component" value="Unassembled WGS sequence"/>
</dbReference>
<proteinExistence type="predicted"/>
<protein>
    <submittedName>
        <fullName evidence="1">23719_t:CDS:1</fullName>
    </submittedName>
</protein>
<keyword evidence="2" id="KW-1185">Reference proteome</keyword>
<gene>
    <name evidence="1" type="ORF">DERYTH_LOCUS11601</name>
</gene>
<sequence>MVYSKQYSLYKQSNNSISTLVGDSDDESDEYKVDKNRVLVWYKLEVNMKNREDKQQWHKQESEKEQSFREQLLRLKYDLYNASNKKEYILKKKFEKSVSQFRKEEKKNKSQLQSIDNKAERSFRKEMYKYWGEIVKYVVEKHFAFREFLQMLTIIIPLFTSWFNGNRNES</sequence>
<dbReference type="OrthoDB" id="10636480at2759"/>
<evidence type="ECO:0000313" key="2">
    <source>
        <dbReference type="Proteomes" id="UP000789405"/>
    </source>
</evidence>
<evidence type="ECO:0000313" key="1">
    <source>
        <dbReference type="EMBL" id="CAG8677557.1"/>
    </source>
</evidence>
<name>A0A9N9EGF2_9GLOM</name>
<dbReference type="EMBL" id="CAJVPY010007253">
    <property type="protein sequence ID" value="CAG8677557.1"/>
    <property type="molecule type" value="Genomic_DNA"/>
</dbReference>